<comment type="caution">
    <text evidence="11">The sequence shown here is derived from an EMBL/GenBank/DDBJ whole genome shotgun (WGS) entry which is preliminary data.</text>
</comment>
<comment type="subunit">
    <text evidence="9">Homodimer.</text>
</comment>
<comment type="cofactor">
    <cofactor evidence="2 9">
        <name>NAD(+)</name>
        <dbReference type="ChEBI" id="CHEBI:57540"/>
    </cofactor>
</comment>
<dbReference type="Gene3D" id="3.40.50.720">
    <property type="entry name" value="NAD(P)-binding Rossmann-like Domain"/>
    <property type="match status" value="1"/>
</dbReference>
<accession>A0ABP3XQ83</accession>
<dbReference type="EC" id="5.1.3.2" evidence="5 9"/>
<sequence length="348" mass="38209">MFKIITLSRKDMKILVTGGLGFIGSHTAVALQQKGYEVVIVDDLSNSSIEVLDGITQITGIKPAFEQLDLRNESSVKNLFNSHKDITGVIHFAASKAVGESVENPLLYYENNINSLVYLLKELTKHNCKLIFSSSCTVYGQADEMPISEAAPIKKAESPYGNTKQIGEEIITDVCKAYPDFKATLLRYFNPIGAHESGLIGELPIGVPQNLVPFITQTAIGKREQLSIFGGDYPTQDGTCIRDYIHVVDLAEAHVVALEQLFDTSYTTSLSIYNLGTGAGNSVLEVVKTFEEVSGVDLPYAIVERRTGDVIQAYADTTKASKQLGWKSRFTLAQALESAWKWEQKLAD</sequence>
<comment type="similarity">
    <text evidence="4 9">Belongs to the NAD(P)-dependent epimerase/dehydratase family.</text>
</comment>
<evidence type="ECO:0000256" key="6">
    <source>
        <dbReference type="ARBA" id="ARBA00018569"/>
    </source>
</evidence>
<gene>
    <name evidence="11" type="primary">galE</name>
    <name evidence="11" type="ORF">GCM10009117_02970</name>
</gene>
<evidence type="ECO:0000313" key="11">
    <source>
        <dbReference type="EMBL" id="GAA0871152.1"/>
    </source>
</evidence>
<evidence type="ECO:0000256" key="7">
    <source>
        <dbReference type="ARBA" id="ARBA00023027"/>
    </source>
</evidence>
<evidence type="ECO:0000256" key="2">
    <source>
        <dbReference type="ARBA" id="ARBA00001911"/>
    </source>
</evidence>
<comment type="pathway">
    <text evidence="3 9">Carbohydrate metabolism; galactose metabolism.</text>
</comment>
<dbReference type="CDD" id="cd05247">
    <property type="entry name" value="UDP_G4E_1_SDR_e"/>
    <property type="match status" value="1"/>
</dbReference>
<proteinExistence type="inferred from homology"/>
<dbReference type="NCBIfam" id="TIGR01179">
    <property type="entry name" value="galE"/>
    <property type="match status" value="1"/>
</dbReference>
<evidence type="ECO:0000259" key="10">
    <source>
        <dbReference type="Pfam" id="PF16363"/>
    </source>
</evidence>
<evidence type="ECO:0000256" key="8">
    <source>
        <dbReference type="ARBA" id="ARBA00023235"/>
    </source>
</evidence>
<comment type="catalytic activity">
    <reaction evidence="1 9">
        <text>UDP-alpha-D-glucose = UDP-alpha-D-galactose</text>
        <dbReference type="Rhea" id="RHEA:22168"/>
        <dbReference type="ChEBI" id="CHEBI:58885"/>
        <dbReference type="ChEBI" id="CHEBI:66914"/>
        <dbReference type="EC" id="5.1.3.2"/>
    </reaction>
</comment>
<keyword evidence="7 9" id="KW-0520">NAD</keyword>
<dbReference type="EMBL" id="BAAAFG010000001">
    <property type="protein sequence ID" value="GAA0871152.1"/>
    <property type="molecule type" value="Genomic_DNA"/>
</dbReference>
<evidence type="ECO:0000313" key="12">
    <source>
        <dbReference type="Proteomes" id="UP001500507"/>
    </source>
</evidence>
<feature type="domain" description="NAD(P)-binding" evidence="10">
    <location>
        <begin position="15"/>
        <end position="337"/>
    </location>
</feature>
<dbReference type="InterPro" id="IPR005886">
    <property type="entry name" value="UDP_G4E"/>
</dbReference>
<keyword evidence="9" id="KW-0119">Carbohydrate metabolism</keyword>
<dbReference type="PANTHER" id="PTHR43725">
    <property type="entry name" value="UDP-GLUCOSE 4-EPIMERASE"/>
    <property type="match status" value="1"/>
</dbReference>
<dbReference type="Pfam" id="PF16363">
    <property type="entry name" value="GDP_Man_Dehyd"/>
    <property type="match status" value="1"/>
</dbReference>
<evidence type="ECO:0000256" key="4">
    <source>
        <dbReference type="ARBA" id="ARBA00007637"/>
    </source>
</evidence>
<dbReference type="Gene3D" id="3.90.25.10">
    <property type="entry name" value="UDP-galactose 4-epimerase, domain 1"/>
    <property type="match status" value="1"/>
</dbReference>
<keyword evidence="12" id="KW-1185">Reference proteome</keyword>
<dbReference type="InterPro" id="IPR016040">
    <property type="entry name" value="NAD(P)-bd_dom"/>
</dbReference>
<keyword evidence="8 9" id="KW-0413">Isomerase</keyword>
<dbReference type="InterPro" id="IPR036291">
    <property type="entry name" value="NAD(P)-bd_dom_sf"/>
</dbReference>
<organism evidence="11 12">
    <name type="scientific">Gangjinia marincola</name>
    <dbReference type="NCBI Taxonomy" id="578463"/>
    <lineage>
        <taxon>Bacteria</taxon>
        <taxon>Pseudomonadati</taxon>
        <taxon>Bacteroidota</taxon>
        <taxon>Flavobacteriia</taxon>
        <taxon>Flavobacteriales</taxon>
        <taxon>Flavobacteriaceae</taxon>
        <taxon>Gangjinia</taxon>
    </lineage>
</organism>
<evidence type="ECO:0000256" key="9">
    <source>
        <dbReference type="RuleBase" id="RU366046"/>
    </source>
</evidence>
<evidence type="ECO:0000256" key="5">
    <source>
        <dbReference type="ARBA" id="ARBA00013189"/>
    </source>
</evidence>
<dbReference type="SUPFAM" id="SSF51735">
    <property type="entry name" value="NAD(P)-binding Rossmann-fold domains"/>
    <property type="match status" value="1"/>
</dbReference>
<dbReference type="PRINTS" id="PR01713">
    <property type="entry name" value="NUCEPIMERASE"/>
</dbReference>
<evidence type="ECO:0000256" key="3">
    <source>
        <dbReference type="ARBA" id="ARBA00004947"/>
    </source>
</evidence>
<dbReference type="Proteomes" id="UP001500507">
    <property type="component" value="Unassembled WGS sequence"/>
</dbReference>
<dbReference type="PANTHER" id="PTHR43725:SF47">
    <property type="entry name" value="UDP-GLUCOSE 4-EPIMERASE"/>
    <property type="match status" value="1"/>
</dbReference>
<protein>
    <recommendedName>
        <fullName evidence="6 9">UDP-glucose 4-epimerase</fullName>
        <ecNumber evidence="5 9">5.1.3.2</ecNumber>
    </recommendedName>
</protein>
<name>A0ABP3XQ83_9FLAO</name>
<reference evidence="12" key="1">
    <citation type="journal article" date="2019" name="Int. J. Syst. Evol. Microbiol.">
        <title>The Global Catalogue of Microorganisms (GCM) 10K type strain sequencing project: providing services to taxonomists for standard genome sequencing and annotation.</title>
        <authorList>
            <consortium name="The Broad Institute Genomics Platform"/>
            <consortium name="The Broad Institute Genome Sequencing Center for Infectious Disease"/>
            <person name="Wu L."/>
            <person name="Ma J."/>
        </authorList>
    </citation>
    <scope>NUCLEOTIDE SEQUENCE [LARGE SCALE GENOMIC DNA]</scope>
    <source>
        <strain evidence="12">JCM 16082</strain>
    </source>
</reference>
<evidence type="ECO:0000256" key="1">
    <source>
        <dbReference type="ARBA" id="ARBA00000083"/>
    </source>
</evidence>